<dbReference type="CDD" id="cd04876">
    <property type="entry name" value="ACT_RelA-SpoT"/>
    <property type="match status" value="1"/>
</dbReference>
<comment type="pathway">
    <text evidence="1">Purine metabolism.</text>
</comment>
<dbReference type="InterPro" id="IPR004811">
    <property type="entry name" value="RelA/Spo_fam"/>
</dbReference>
<dbReference type="InterPro" id="IPR003607">
    <property type="entry name" value="HD/PDEase_dom"/>
</dbReference>
<dbReference type="Pfam" id="PF13291">
    <property type="entry name" value="ACT_4"/>
    <property type="match status" value="1"/>
</dbReference>
<dbReference type="Proteomes" id="UP000182427">
    <property type="component" value="Chromosome I"/>
</dbReference>
<evidence type="ECO:0000313" key="8">
    <source>
        <dbReference type="Proteomes" id="UP000182427"/>
    </source>
</evidence>
<dbReference type="InterPro" id="IPR006674">
    <property type="entry name" value="HD_domain"/>
</dbReference>
<dbReference type="SMART" id="SM00954">
    <property type="entry name" value="RelA_SpoT"/>
    <property type="match status" value="1"/>
</dbReference>
<dbReference type="FunFam" id="3.10.20.30:FF:000002">
    <property type="entry name" value="GTP pyrophosphokinase (RelA/SpoT)"/>
    <property type="match status" value="1"/>
</dbReference>
<feature type="domain" description="ACT" evidence="4">
    <location>
        <begin position="793"/>
        <end position="868"/>
    </location>
</feature>
<evidence type="ECO:0000256" key="2">
    <source>
        <dbReference type="RuleBase" id="RU003847"/>
    </source>
</evidence>
<dbReference type="NCBIfam" id="TIGR00691">
    <property type="entry name" value="spoT_relA"/>
    <property type="match status" value="1"/>
</dbReference>
<comment type="function">
    <text evidence="2">In eubacteria ppGpp (guanosine 3'-diphosphate 5'-diphosphate) is a mediator of the stringent response that coordinates a variety of cellular activities in response to changes in nutritional abundance.</text>
</comment>
<dbReference type="CDD" id="cd01668">
    <property type="entry name" value="TGS_RSH"/>
    <property type="match status" value="1"/>
</dbReference>
<dbReference type="SUPFAM" id="SSF81301">
    <property type="entry name" value="Nucleotidyltransferase"/>
    <property type="match status" value="1"/>
</dbReference>
<evidence type="ECO:0000259" key="5">
    <source>
        <dbReference type="PROSITE" id="PS51831"/>
    </source>
</evidence>
<dbReference type="Pfam" id="PF02824">
    <property type="entry name" value="TGS"/>
    <property type="match status" value="1"/>
</dbReference>
<dbReference type="InterPro" id="IPR007685">
    <property type="entry name" value="RelA_SpoT"/>
</dbReference>
<dbReference type="CDD" id="cd00077">
    <property type="entry name" value="HDc"/>
    <property type="match status" value="1"/>
</dbReference>
<evidence type="ECO:0000313" key="7">
    <source>
        <dbReference type="EMBL" id="SDG06045.1"/>
    </source>
</evidence>
<dbReference type="PROSITE" id="PS51671">
    <property type="entry name" value="ACT"/>
    <property type="match status" value="1"/>
</dbReference>
<evidence type="ECO:0000259" key="4">
    <source>
        <dbReference type="PROSITE" id="PS51671"/>
    </source>
</evidence>
<dbReference type="InterPro" id="IPR043519">
    <property type="entry name" value="NT_sf"/>
</dbReference>
<accession>A0A1G7R5S6</accession>
<dbReference type="GO" id="GO:0042594">
    <property type="term" value="P:response to starvation"/>
    <property type="evidence" value="ECO:0007669"/>
    <property type="project" value="TreeGrafter"/>
</dbReference>
<feature type="domain" description="TGS" evidence="6">
    <location>
        <begin position="500"/>
        <end position="561"/>
    </location>
</feature>
<dbReference type="GO" id="GO:0008728">
    <property type="term" value="F:GTP diphosphokinase activity"/>
    <property type="evidence" value="ECO:0007669"/>
    <property type="project" value="TreeGrafter"/>
</dbReference>
<dbReference type="InterPro" id="IPR033655">
    <property type="entry name" value="TGS_RelA/SpoT"/>
</dbReference>
<feature type="region of interest" description="Disordered" evidence="3">
    <location>
        <begin position="1"/>
        <end position="44"/>
    </location>
</feature>
<feature type="region of interest" description="Disordered" evidence="3">
    <location>
        <begin position="61"/>
        <end position="99"/>
    </location>
</feature>
<dbReference type="Pfam" id="PF13328">
    <property type="entry name" value="HD_4"/>
    <property type="match status" value="1"/>
</dbReference>
<feature type="domain" description="HD" evidence="5">
    <location>
        <begin position="154"/>
        <end position="253"/>
    </location>
</feature>
<dbReference type="PROSITE" id="PS51880">
    <property type="entry name" value="TGS"/>
    <property type="match status" value="1"/>
</dbReference>
<dbReference type="EMBL" id="LT629690">
    <property type="protein sequence ID" value="SDG06045.1"/>
    <property type="molecule type" value="Genomic_DNA"/>
</dbReference>
<dbReference type="PANTHER" id="PTHR21262:SF31">
    <property type="entry name" value="GTP PYROPHOSPHOKINASE"/>
    <property type="match status" value="1"/>
</dbReference>
<keyword evidence="8" id="KW-1185">Reference proteome</keyword>
<dbReference type="FunFam" id="1.10.3210.10:FF:000001">
    <property type="entry name" value="GTP pyrophosphokinase RelA"/>
    <property type="match status" value="1"/>
</dbReference>
<dbReference type="Pfam" id="PF19296">
    <property type="entry name" value="RelA_AH_RIS"/>
    <property type="match status" value="1"/>
</dbReference>
<keyword evidence="7" id="KW-0418">Kinase</keyword>
<dbReference type="Gene3D" id="3.30.460.10">
    <property type="entry name" value="Beta Polymerase, domain 2"/>
    <property type="match status" value="1"/>
</dbReference>
<dbReference type="InterPro" id="IPR004095">
    <property type="entry name" value="TGS"/>
</dbReference>
<name>A0A1G7R5S6_9BACT</name>
<feature type="compositionally biased region" description="Polar residues" evidence="3">
    <location>
        <begin position="7"/>
        <end position="22"/>
    </location>
</feature>
<dbReference type="SUPFAM" id="SSF109604">
    <property type="entry name" value="HD-domain/PDEase-like"/>
    <property type="match status" value="1"/>
</dbReference>
<evidence type="ECO:0000256" key="3">
    <source>
        <dbReference type="SAM" id="MobiDB-lite"/>
    </source>
</evidence>
<dbReference type="GO" id="GO:0008893">
    <property type="term" value="F:guanosine-3',5'-bis(diphosphate) 3'-diphosphatase activity"/>
    <property type="evidence" value="ECO:0007669"/>
    <property type="project" value="TreeGrafter"/>
</dbReference>
<comment type="similarity">
    <text evidence="2">Belongs to the relA/spoT family.</text>
</comment>
<dbReference type="AlphaFoldDB" id="A0A1G7R5S6"/>
<evidence type="ECO:0000259" key="6">
    <source>
        <dbReference type="PROSITE" id="PS51880"/>
    </source>
</evidence>
<dbReference type="SMART" id="SM00471">
    <property type="entry name" value="HDc"/>
    <property type="match status" value="1"/>
</dbReference>
<dbReference type="OrthoDB" id="9805041at2"/>
<feature type="region of interest" description="Disordered" evidence="3">
    <location>
        <begin position="656"/>
        <end position="677"/>
    </location>
</feature>
<organism evidence="7 8">
    <name type="scientific">Terriglobus roseus</name>
    <dbReference type="NCBI Taxonomy" id="392734"/>
    <lineage>
        <taxon>Bacteria</taxon>
        <taxon>Pseudomonadati</taxon>
        <taxon>Acidobacteriota</taxon>
        <taxon>Terriglobia</taxon>
        <taxon>Terriglobales</taxon>
        <taxon>Acidobacteriaceae</taxon>
        <taxon>Terriglobus</taxon>
    </lineage>
</organism>
<dbReference type="Pfam" id="PF04607">
    <property type="entry name" value="RelA_SpoT"/>
    <property type="match status" value="1"/>
</dbReference>
<dbReference type="GO" id="GO:0005886">
    <property type="term" value="C:plasma membrane"/>
    <property type="evidence" value="ECO:0007669"/>
    <property type="project" value="TreeGrafter"/>
</dbReference>
<reference evidence="7 8" key="1">
    <citation type="submission" date="2016-10" db="EMBL/GenBank/DDBJ databases">
        <authorList>
            <person name="de Groot N.N."/>
        </authorList>
    </citation>
    <scope>NUCLEOTIDE SEQUENCE [LARGE SCALE GENOMIC DNA]</scope>
    <source>
        <strain evidence="7 8">GAS232</strain>
    </source>
</reference>
<dbReference type="CDD" id="cd05399">
    <property type="entry name" value="NT_Rel-Spo_like"/>
    <property type="match status" value="1"/>
</dbReference>
<keyword evidence="7" id="KW-0808">Transferase</keyword>
<dbReference type="SUPFAM" id="SSF81271">
    <property type="entry name" value="TGS-like"/>
    <property type="match status" value="1"/>
</dbReference>
<evidence type="ECO:0000256" key="1">
    <source>
        <dbReference type="ARBA" id="ARBA00025704"/>
    </source>
</evidence>
<dbReference type="InterPro" id="IPR002912">
    <property type="entry name" value="ACT_dom"/>
</dbReference>
<sequence length="869" mass="96441">MDLPQASPANPGNSDLSSSDSGRNLEAAVPALTPLSPQDSHRRNQTLPVANGIEAMLEMDNTLPVPNPNLAEPEGTLAPAESTPAPQPSGNPKSAQYLPGFPAALTTKIDADFETLLETVHEARPADDLEIIRSAWLFCLSQHEGQKRASGEPYVIHPLEVGQVLAEMKMDSTAIAAGLLHDAVEDTDVSSQEISRRFGPQVAHIVEGVTKLDRIKFANKEDHQAENIRKMLLAMVSDIRVVLIKMADRLHNMRTLAHLKPEKQTRIAKETLEIYAPLAHRLGMGKLRGEFEDLAFQYVDPERYLQLAQDVELLRNRGGSEFLSTIADRLNLELTRHGLPGRVEFRIKRLYSINSKLQAHASEGGSPELSSVHDLFAVRVITQTVQDCYAILGLLHSIWRPVPGRIKDFIAMPRPNLYQSLHTTLVGEGGYQFEVQIRTEEMHRIAEDGIAAHWKYKANETVNAKDEQRLAWVRQLMEWQKEMTDPNEFMSTLKIDLYPEEVYTFTPKGKVVVLPKDATPIDFAYTIHTEVGHTTTGAKVNGRIVPLRHRLRNGDIVEITTQTGHTPSRDWLSFVKSSRARNKIKHWLNEHQRERAIEIGRKLLEREARKFKVSLHKLSDDDYTRAANDYGLGNASDLLGAIGFGKYSARQTLNKLVPGSTTGHNAEGQGTESSQPGTVGAAINAGSLSAVPPSELSKMSDAIKRVYFGKGSDSLQVEGQNDLLVYRARCCNPIRGEEIVGYVTRGKGVAVHARSCPNVQNLLYESDRRINVEWAPDAPSAAGGAKPTRYPVRLIITCDDRSGMLKELTAIISDDDTNIRSVDSRANDDGTTATVEFVVETLDLRHLNKLTVDLRRVPGVREVQRVSKI</sequence>
<dbReference type="GO" id="GO:0016301">
    <property type="term" value="F:kinase activity"/>
    <property type="evidence" value="ECO:0007669"/>
    <property type="project" value="UniProtKB-KW"/>
</dbReference>
<dbReference type="Gene3D" id="1.10.3210.10">
    <property type="entry name" value="Hypothetical protein af1432"/>
    <property type="match status" value="1"/>
</dbReference>
<dbReference type="PANTHER" id="PTHR21262">
    <property type="entry name" value="GUANOSINE-3',5'-BIS DIPHOSPHATE 3'-PYROPHOSPHOHYDROLASE"/>
    <property type="match status" value="1"/>
</dbReference>
<dbReference type="Gene3D" id="3.30.70.260">
    <property type="match status" value="1"/>
</dbReference>
<dbReference type="Gene3D" id="3.10.20.30">
    <property type="match status" value="1"/>
</dbReference>
<dbReference type="InterPro" id="IPR012675">
    <property type="entry name" value="Beta-grasp_dom_sf"/>
</dbReference>
<dbReference type="PROSITE" id="PS51831">
    <property type="entry name" value="HD"/>
    <property type="match status" value="1"/>
</dbReference>
<dbReference type="SUPFAM" id="SSF55021">
    <property type="entry name" value="ACT-like"/>
    <property type="match status" value="1"/>
</dbReference>
<protein>
    <submittedName>
        <fullName evidence="7">GTP pyrophosphokinase</fullName>
    </submittedName>
</protein>
<proteinExistence type="inferred from homology"/>
<dbReference type="InterPro" id="IPR012676">
    <property type="entry name" value="TGS-like"/>
</dbReference>
<dbReference type="GO" id="GO:0015969">
    <property type="term" value="P:guanosine tetraphosphate metabolic process"/>
    <property type="evidence" value="ECO:0007669"/>
    <property type="project" value="InterPro"/>
</dbReference>
<dbReference type="InterPro" id="IPR045600">
    <property type="entry name" value="RelA/SpoT_AH_RIS"/>
</dbReference>
<dbReference type="InterPro" id="IPR045865">
    <property type="entry name" value="ACT-like_dom_sf"/>
</dbReference>
<dbReference type="RefSeq" id="WP_083346816.1">
    <property type="nucleotide sequence ID" value="NZ_LT629690.1"/>
</dbReference>
<gene>
    <name evidence="7" type="ORF">SAMN05444167_4143</name>
</gene>